<keyword evidence="1" id="KW-0472">Membrane</keyword>
<dbReference type="AlphaFoldDB" id="A0A2W1JJC0"/>
<protein>
    <submittedName>
        <fullName evidence="2">Uncharacterized protein</fullName>
    </submittedName>
</protein>
<comment type="caution">
    <text evidence="2">The sequence shown here is derived from an EMBL/GenBank/DDBJ whole genome shotgun (WGS) entry which is preliminary data.</text>
</comment>
<gene>
    <name evidence="2" type="ORF">C1752_02039</name>
</gene>
<dbReference type="OrthoDB" id="3697814at2"/>
<feature type="transmembrane region" description="Helical" evidence="1">
    <location>
        <begin position="37"/>
        <end position="58"/>
    </location>
</feature>
<keyword evidence="1" id="KW-0812">Transmembrane</keyword>
<dbReference type="EMBL" id="PQWO01000005">
    <property type="protein sequence ID" value="PZD73573.1"/>
    <property type="molecule type" value="Genomic_DNA"/>
</dbReference>
<name>A0A2W1JJC0_9CYAN</name>
<accession>A0A2W1JJC0</accession>
<sequence>MKEKLLTPLGIIALFISLSEAVAGVVAIQTDGHIQLILTLFVVFFPLHVSILFFYILWHRPIVFYHPKEFEGNTTIEAFSEAMQRRFRKVDKWVENTEKAIRNVEDDELRVESLVNELVKSHSVTLDTTPISGNGGEIINIPYDEFESIGLFLRYVWHRVDNLPVHSYGREWVLANAENRKLYNQIGSRFARKHRGTNWDERTLEEVGIKPGMTLQVRRPNVV</sequence>
<dbReference type="Proteomes" id="UP000248857">
    <property type="component" value="Unassembled WGS sequence"/>
</dbReference>
<proteinExistence type="predicted"/>
<evidence type="ECO:0000256" key="1">
    <source>
        <dbReference type="SAM" id="Phobius"/>
    </source>
</evidence>
<organism evidence="2 3">
    <name type="scientific">Acaryochloris thomasi RCC1774</name>
    <dbReference type="NCBI Taxonomy" id="1764569"/>
    <lineage>
        <taxon>Bacteria</taxon>
        <taxon>Bacillati</taxon>
        <taxon>Cyanobacteriota</taxon>
        <taxon>Cyanophyceae</taxon>
        <taxon>Acaryochloridales</taxon>
        <taxon>Acaryochloridaceae</taxon>
        <taxon>Acaryochloris</taxon>
        <taxon>Acaryochloris thomasi</taxon>
    </lineage>
</organism>
<dbReference type="RefSeq" id="WP_110986000.1">
    <property type="nucleotide sequence ID" value="NZ_CAWNWM010000005.1"/>
</dbReference>
<keyword evidence="1" id="KW-1133">Transmembrane helix</keyword>
<evidence type="ECO:0000313" key="2">
    <source>
        <dbReference type="EMBL" id="PZD73573.1"/>
    </source>
</evidence>
<evidence type="ECO:0000313" key="3">
    <source>
        <dbReference type="Proteomes" id="UP000248857"/>
    </source>
</evidence>
<reference evidence="2 3" key="1">
    <citation type="journal article" date="2018" name="Sci. Rep.">
        <title>A novel species of the marine cyanobacterium Acaryochloris with a unique pigment content and lifestyle.</title>
        <authorList>
            <person name="Partensky F."/>
            <person name="Six C."/>
            <person name="Ratin M."/>
            <person name="Garczarek L."/>
            <person name="Vaulot D."/>
            <person name="Probert I."/>
            <person name="Calteau A."/>
            <person name="Gourvil P."/>
            <person name="Marie D."/>
            <person name="Grebert T."/>
            <person name="Bouchier C."/>
            <person name="Le Panse S."/>
            <person name="Gachenot M."/>
            <person name="Rodriguez F."/>
            <person name="Garrido J.L."/>
        </authorList>
    </citation>
    <scope>NUCLEOTIDE SEQUENCE [LARGE SCALE GENOMIC DNA]</scope>
    <source>
        <strain evidence="2 3">RCC1774</strain>
    </source>
</reference>
<keyword evidence="3" id="KW-1185">Reference proteome</keyword>